<dbReference type="PROSITE" id="PS51257">
    <property type="entry name" value="PROKAR_LIPOPROTEIN"/>
    <property type="match status" value="1"/>
</dbReference>
<evidence type="ECO:0000313" key="2">
    <source>
        <dbReference type="Proteomes" id="UP000198948"/>
    </source>
</evidence>
<dbReference type="OrthoDB" id="2189886at2"/>
<dbReference type="RefSeq" id="WP_092649308.1">
    <property type="nucleotide sequence ID" value="NZ_FOHA01000001.1"/>
</dbReference>
<reference evidence="1 2" key="1">
    <citation type="submission" date="2016-10" db="EMBL/GenBank/DDBJ databases">
        <authorList>
            <person name="de Groot N.N."/>
        </authorList>
    </citation>
    <scope>NUCLEOTIDE SEQUENCE [LARGE SCALE GENOMIC DNA]</scope>
    <source>
        <strain evidence="1 2">DSM 13760</strain>
    </source>
</reference>
<dbReference type="Gene3D" id="2.50.20.40">
    <property type="match status" value="1"/>
</dbReference>
<dbReference type="Proteomes" id="UP000198948">
    <property type="component" value="Unassembled WGS sequence"/>
</dbReference>
<accession>A0A1H9PUS0</accession>
<evidence type="ECO:0000313" key="1">
    <source>
        <dbReference type="EMBL" id="SER51961.1"/>
    </source>
</evidence>
<dbReference type="AlphaFoldDB" id="A0A1H9PUS0"/>
<dbReference type="STRING" id="142588.SAMN04488559_101153"/>
<dbReference type="InterPro" id="IPR038641">
    <property type="entry name" value="Csa_sf"/>
</dbReference>
<keyword evidence="2" id="KW-1185">Reference proteome</keyword>
<name>A0A1H9PUS0_9LACT</name>
<organism evidence="1 2">
    <name type="scientific">Isobaculum melis</name>
    <dbReference type="NCBI Taxonomy" id="142588"/>
    <lineage>
        <taxon>Bacteria</taxon>
        <taxon>Bacillati</taxon>
        <taxon>Bacillota</taxon>
        <taxon>Bacilli</taxon>
        <taxon>Lactobacillales</taxon>
        <taxon>Carnobacteriaceae</taxon>
        <taxon>Isobaculum</taxon>
    </lineage>
</organism>
<dbReference type="EMBL" id="FOHA01000001">
    <property type="protein sequence ID" value="SER51961.1"/>
    <property type="molecule type" value="Genomic_DNA"/>
</dbReference>
<gene>
    <name evidence="1" type="ORF">SAMN04488559_101153</name>
</gene>
<protein>
    <recommendedName>
        <fullName evidence="3">Lipoprotein</fullName>
    </recommendedName>
</protein>
<evidence type="ECO:0008006" key="3">
    <source>
        <dbReference type="Google" id="ProtNLM"/>
    </source>
</evidence>
<proteinExistence type="predicted"/>
<sequence length="250" mass="29150">MKNKNKITVLLILCCVFMITGCKPEKDIVGEIMPLASEYKKQPIMEYFEFQDKLVIVSNSEKLRNDEASIGEVRLLVKGMVLKYYPEDKKAYGKYYIRRYLDPENEIEEIPVMLDINGYHVQEGYELTKEIKDFKFMFEEVSFSQEYFKTLKIKESDYDFEVPSYSVTYLLADENKDLVEYLGNNNLLKHGSGYSIEFSKKGNYYDGGEVELKIEKEGEAYILESFNYGVSEKGIDYKGQFLGEESVKNE</sequence>